<dbReference type="EMBL" id="FOQC01000036">
    <property type="protein sequence ID" value="SFI01398.1"/>
    <property type="molecule type" value="Genomic_DNA"/>
</dbReference>
<dbReference type="Gene3D" id="3.30.950.30">
    <property type="entry name" value="Schlafen, AAA domain"/>
    <property type="match status" value="1"/>
</dbReference>
<dbReference type="Pfam" id="PF04326">
    <property type="entry name" value="SLFN_AlbA_2"/>
    <property type="match status" value="1"/>
</dbReference>
<reference evidence="4 6" key="2">
    <citation type="submission" date="2016-10" db="EMBL/GenBank/DDBJ databases">
        <authorList>
            <person name="Varghese N."/>
            <person name="Submissions S."/>
        </authorList>
    </citation>
    <scope>NUCLEOTIDE SEQUENCE [LARGE SCALE GENOMIC DNA]</scope>
    <source>
        <strain evidence="4 6">DSM 2094</strain>
    </source>
</reference>
<evidence type="ECO:0000313" key="6">
    <source>
        <dbReference type="Proteomes" id="UP000199686"/>
    </source>
</evidence>
<dbReference type="EMBL" id="FJMZ01000040">
    <property type="protein sequence ID" value="CZR01022.1"/>
    <property type="molecule type" value="Genomic_DNA"/>
</dbReference>
<dbReference type="InterPro" id="IPR049514">
    <property type="entry name" value="Fic-like_C"/>
</dbReference>
<dbReference type="Pfam" id="PF21247">
    <property type="entry name" value="Fic-like_C"/>
    <property type="match status" value="1"/>
</dbReference>
<evidence type="ECO:0000313" key="3">
    <source>
        <dbReference type="EMBL" id="CZR01022.1"/>
    </source>
</evidence>
<name>A0AB38BJV4_9LACT</name>
<feature type="domain" description="Schlafen AlbA-2" evidence="1">
    <location>
        <begin position="15"/>
        <end position="125"/>
    </location>
</feature>
<keyword evidence="4" id="KW-0378">Hydrolase</keyword>
<gene>
    <name evidence="4" type="ORF">SAMN04488507_10362</name>
    <name evidence="3" type="ORF">TFLO_2594</name>
</gene>
<dbReference type="GO" id="GO:0004386">
    <property type="term" value="F:helicase activity"/>
    <property type="evidence" value="ECO:0007669"/>
    <property type="project" value="UniProtKB-KW"/>
</dbReference>
<evidence type="ECO:0000259" key="1">
    <source>
        <dbReference type="Pfam" id="PF04326"/>
    </source>
</evidence>
<dbReference type="InterPro" id="IPR007421">
    <property type="entry name" value="Schlafen_AlbA_2_dom"/>
</dbReference>
<dbReference type="PANTHER" id="PTHR30595">
    <property type="entry name" value="GLPR-RELATED TRANSCRIPTIONAL REPRESSOR"/>
    <property type="match status" value="1"/>
</dbReference>
<organism evidence="4 6">
    <name type="scientific">Trichococcus flocculiformis</name>
    <dbReference type="NCBI Taxonomy" id="82803"/>
    <lineage>
        <taxon>Bacteria</taxon>
        <taxon>Bacillati</taxon>
        <taxon>Bacillota</taxon>
        <taxon>Bacilli</taxon>
        <taxon>Lactobacillales</taxon>
        <taxon>Carnobacteriaceae</taxon>
        <taxon>Trichococcus</taxon>
    </lineage>
</organism>
<sequence>MIKDEYLDQIRSGKESISLEFKEASQDIPKNVYDTVCSFSNRNGGNIYLGVADDGMVTGVNPEKILQMKKDFVTAIQSPIKINPPLYLDINEFDLDEKKILHVFVPSSSQVHRHGSKIFDRNEDADIDITNNTVLVQQTYIRKQSEYTERQIYPFVNLEDLRGDLIDRVKKVAITQDANHIWATADHIEILKSLGMYSKDYINGREGFTLAAIITFGKDELIASVLPYFRIDALLRIEDVERYDDRENIRTNLIESYERLMGFVRKHLPSAFYIEGDVRINVRDVLFRELIVNMLVHREYSNAYVSRLIIEKDRILVENANKPVHPGIMQKNQIEPYPKNPTIAKVFNILGLIDELGSGVNKIFKYAPIMFGEIPLIENRDIFKVRVPKKQDNVGKTNDVSEELPVKVSLSENQKIVLESLNTAMSARELMEILNLSDISHFRRNILNPLLLEGLIVRTKPDKPKSSKQKYIKANFR</sequence>
<dbReference type="PANTHER" id="PTHR30595:SF6">
    <property type="entry name" value="SCHLAFEN ALBA-2 DOMAIN-CONTAINING PROTEIN"/>
    <property type="match status" value="1"/>
</dbReference>
<keyword evidence="4" id="KW-0067">ATP-binding</keyword>
<dbReference type="Proteomes" id="UP000199686">
    <property type="component" value="Unassembled WGS sequence"/>
</dbReference>
<evidence type="ECO:0000313" key="5">
    <source>
        <dbReference type="Proteomes" id="UP000195947"/>
    </source>
</evidence>
<dbReference type="AlphaFoldDB" id="A0AB38BJV4"/>
<keyword evidence="4" id="KW-0347">Helicase</keyword>
<reference evidence="3 5" key="1">
    <citation type="submission" date="2016-02" db="EMBL/GenBank/DDBJ databases">
        <authorList>
            <person name="Strepis N."/>
        </authorList>
    </citation>
    <scope>NUCLEOTIDE SEQUENCE [LARGE SCALE GENOMIC DNA]</scope>
    <source>
        <strain evidence="3">Trichococcus flocculiformis</strain>
    </source>
</reference>
<keyword evidence="4" id="KW-0547">Nucleotide-binding</keyword>
<protein>
    <submittedName>
        <fullName evidence="4">ATP-dependent DNA helicase RecG</fullName>
    </submittedName>
    <submittedName>
        <fullName evidence="3">Atpase aaa-4</fullName>
    </submittedName>
</protein>
<keyword evidence="5" id="KW-1185">Reference proteome</keyword>
<accession>A0AB38BJV4</accession>
<dbReference type="Pfam" id="PF13749">
    <property type="entry name" value="HATPase_c_4"/>
    <property type="match status" value="1"/>
</dbReference>
<evidence type="ECO:0000313" key="4">
    <source>
        <dbReference type="EMBL" id="SFI01398.1"/>
    </source>
</evidence>
<dbReference type="Gene3D" id="3.30.565.60">
    <property type="match status" value="1"/>
</dbReference>
<dbReference type="RefSeq" id="WP_086990273.1">
    <property type="nucleotide sequence ID" value="NZ_FJMZ01000040.1"/>
</dbReference>
<comment type="caution">
    <text evidence="4">The sequence shown here is derived from an EMBL/GenBank/DDBJ whole genome shotgun (WGS) entry which is preliminary data.</text>
</comment>
<proteinExistence type="predicted"/>
<dbReference type="InterPro" id="IPR038475">
    <property type="entry name" value="RecG_C_sf"/>
</dbReference>
<dbReference type="Proteomes" id="UP000195947">
    <property type="component" value="Unassembled WGS sequence"/>
</dbReference>
<dbReference type="InterPro" id="IPR038461">
    <property type="entry name" value="Schlafen_AlbA_2_dom_sf"/>
</dbReference>
<feature type="domain" description="Filamentation induced by cAMP protein Fic-like C-terminal" evidence="2">
    <location>
        <begin position="416"/>
        <end position="471"/>
    </location>
</feature>
<evidence type="ECO:0000259" key="2">
    <source>
        <dbReference type="Pfam" id="PF21247"/>
    </source>
</evidence>